<dbReference type="InterPro" id="IPR001123">
    <property type="entry name" value="LeuE-type"/>
</dbReference>
<feature type="transmembrane region" description="Helical" evidence="6">
    <location>
        <begin position="42"/>
        <end position="66"/>
    </location>
</feature>
<evidence type="ECO:0000256" key="6">
    <source>
        <dbReference type="SAM" id="Phobius"/>
    </source>
</evidence>
<organism evidence="7 8">
    <name type="scientific">Pseudovibrio exalbescens</name>
    <dbReference type="NCBI Taxonomy" id="197461"/>
    <lineage>
        <taxon>Bacteria</taxon>
        <taxon>Pseudomonadati</taxon>
        <taxon>Pseudomonadota</taxon>
        <taxon>Alphaproteobacteria</taxon>
        <taxon>Hyphomicrobiales</taxon>
        <taxon>Stappiaceae</taxon>
        <taxon>Pseudovibrio</taxon>
    </lineage>
</organism>
<keyword evidence="2" id="KW-1003">Cell membrane</keyword>
<comment type="subcellular location">
    <subcellularLocation>
        <location evidence="1">Cell membrane</location>
        <topology evidence="1">Multi-pass membrane protein</topology>
    </subcellularLocation>
</comment>
<proteinExistence type="predicted"/>
<evidence type="ECO:0000256" key="5">
    <source>
        <dbReference type="ARBA" id="ARBA00023136"/>
    </source>
</evidence>
<evidence type="ECO:0000256" key="3">
    <source>
        <dbReference type="ARBA" id="ARBA00022692"/>
    </source>
</evidence>
<accession>A0A1U7JJS7</accession>
<gene>
    <name evidence="7" type="ORF">A3843_05495</name>
</gene>
<evidence type="ECO:0000313" key="7">
    <source>
        <dbReference type="EMBL" id="OKL44993.1"/>
    </source>
</evidence>
<feature type="transmembrane region" description="Helical" evidence="6">
    <location>
        <begin position="119"/>
        <end position="136"/>
    </location>
</feature>
<evidence type="ECO:0000256" key="2">
    <source>
        <dbReference type="ARBA" id="ARBA00022475"/>
    </source>
</evidence>
<dbReference type="STRING" id="197461.A3843_05495"/>
<dbReference type="Proteomes" id="UP000185783">
    <property type="component" value="Unassembled WGS sequence"/>
</dbReference>
<dbReference type="RefSeq" id="WP_028482204.1">
    <property type="nucleotide sequence ID" value="NZ_LVVZ01000009.1"/>
</dbReference>
<keyword evidence="8" id="KW-1185">Reference proteome</keyword>
<sequence>MDIATVGAFAAFVAIMTGTPGPGNLTFMAIGTSAGYKTAFPVILASQVGSIFLNLCVAFGLGQIMAQGGPVVTLFKVASMSYMTYLAWRIVNLTIQPKGAVTLPSFWEGLFIHPLSPKTWAMSLVAFTTFFAANNLGQFENAFILTMGFLAGGLISHSLWALAGQSILSVIGEGKALRITTISMAALMLTVTAWSMFL</sequence>
<dbReference type="GO" id="GO:0005886">
    <property type="term" value="C:plasma membrane"/>
    <property type="evidence" value="ECO:0007669"/>
    <property type="project" value="UniProtKB-SubCell"/>
</dbReference>
<feature type="transmembrane region" description="Helical" evidence="6">
    <location>
        <begin position="6"/>
        <end position="30"/>
    </location>
</feature>
<keyword evidence="4 6" id="KW-1133">Transmembrane helix</keyword>
<feature type="transmembrane region" description="Helical" evidence="6">
    <location>
        <begin position="176"/>
        <end position="197"/>
    </location>
</feature>
<reference evidence="7 8" key="1">
    <citation type="submission" date="2016-03" db="EMBL/GenBank/DDBJ databases">
        <title>Genome sequence of Nesiotobacter sp. nov., a moderately halophilic alphaproteobacterium isolated from the Yellow Sea, China.</title>
        <authorList>
            <person name="Zhang G."/>
            <person name="Zhang R."/>
        </authorList>
    </citation>
    <scope>NUCLEOTIDE SEQUENCE [LARGE SCALE GENOMIC DNA]</scope>
    <source>
        <strain evidence="7 8">WB1-6</strain>
    </source>
</reference>
<protein>
    <submittedName>
        <fullName evidence="7">Lysine transporter LysE</fullName>
    </submittedName>
</protein>
<dbReference type="AlphaFoldDB" id="A0A1U7JJS7"/>
<dbReference type="Pfam" id="PF01810">
    <property type="entry name" value="LysE"/>
    <property type="match status" value="1"/>
</dbReference>
<evidence type="ECO:0000313" key="8">
    <source>
        <dbReference type="Proteomes" id="UP000185783"/>
    </source>
</evidence>
<name>A0A1U7JJS7_9HYPH</name>
<feature type="transmembrane region" description="Helical" evidence="6">
    <location>
        <begin position="142"/>
        <end position="164"/>
    </location>
</feature>
<dbReference type="GO" id="GO:0015171">
    <property type="term" value="F:amino acid transmembrane transporter activity"/>
    <property type="evidence" value="ECO:0007669"/>
    <property type="project" value="TreeGrafter"/>
</dbReference>
<keyword evidence="3 6" id="KW-0812">Transmembrane</keyword>
<evidence type="ECO:0000256" key="1">
    <source>
        <dbReference type="ARBA" id="ARBA00004651"/>
    </source>
</evidence>
<dbReference type="PANTHER" id="PTHR30086:SF20">
    <property type="entry name" value="ARGININE EXPORTER PROTEIN ARGO-RELATED"/>
    <property type="match status" value="1"/>
</dbReference>
<dbReference type="EMBL" id="LVVZ01000009">
    <property type="protein sequence ID" value="OKL44993.1"/>
    <property type="molecule type" value="Genomic_DNA"/>
</dbReference>
<comment type="caution">
    <text evidence="7">The sequence shown here is derived from an EMBL/GenBank/DDBJ whole genome shotgun (WGS) entry which is preliminary data.</text>
</comment>
<evidence type="ECO:0000256" key="4">
    <source>
        <dbReference type="ARBA" id="ARBA00022989"/>
    </source>
</evidence>
<keyword evidence="5 6" id="KW-0472">Membrane</keyword>
<dbReference type="PANTHER" id="PTHR30086">
    <property type="entry name" value="ARGININE EXPORTER PROTEIN ARGO"/>
    <property type="match status" value="1"/>
</dbReference>